<feature type="compositionally biased region" description="Acidic residues" evidence="1">
    <location>
        <begin position="219"/>
        <end position="231"/>
    </location>
</feature>
<feature type="transmembrane region" description="Helical" evidence="2">
    <location>
        <begin position="491"/>
        <end position="509"/>
    </location>
</feature>
<feature type="transmembrane region" description="Helical" evidence="2">
    <location>
        <begin position="581"/>
        <end position="603"/>
    </location>
</feature>
<accession>A0ABY1UHW5</accession>
<keyword evidence="2" id="KW-0812">Transmembrane</keyword>
<feature type="compositionally biased region" description="Low complexity" evidence="1">
    <location>
        <begin position="266"/>
        <end position="293"/>
    </location>
</feature>
<evidence type="ECO:0000313" key="3">
    <source>
        <dbReference type="EMBL" id="SOV10925.1"/>
    </source>
</evidence>
<organism evidence="3 4">
    <name type="scientific">Plasmodium gaboni</name>
    <dbReference type="NCBI Taxonomy" id="647221"/>
    <lineage>
        <taxon>Eukaryota</taxon>
        <taxon>Sar</taxon>
        <taxon>Alveolata</taxon>
        <taxon>Apicomplexa</taxon>
        <taxon>Aconoidasida</taxon>
        <taxon>Haemosporida</taxon>
        <taxon>Plasmodiidae</taxon>
        <taxon>Plasmodium</taxon>
        <taxon>Plasmodium (Laverania)</taxon>
    </lineage>
</organism>
<proteinExistence type="predicted"/>
<feature type="transmembrane region" description="Helical" evidence="2">
    <location>
        <begin position="552"/>
        <end position="569"/>
    </location>
</feature>
<name>A0ABY1UHW5_9APIC</name>
<gene>
    <name evidence="3" type="ORF">PGABG01_0314300</name>
</gene>
<dbReference type="EMBL" id="LT969426">
    <property type="protein sequence ID" value="SOV10925.1"/>
    <property type="molecule type" value="Genomic_DNA"/>
</dbReference>
<reference evidence="3" key="1">
    <citation type="submission" date="2016-09" db="EMBL/GenBank/DDBJ databases">
        <authorList>
            <consortium name="Pathogen Informatics"/>
            <person name="Sun Q."/>
            <person name="Inoue M."/>
        </authorList>
    </citation>
    <scope>NUCLEOTIDE SEQUENCE</scope>
</reference>
<feature type="compositionally biased region" description="Basic and acidic residues" evidence="1">
    <location>
        <begin position="294"/>
        <end position="305"/>
    </location>
</feature>
<feature type="transmembrane region" description="Helical" evidence="2">
    <location>
        <begin position="451"/>
        <end position="470"/>
    </location>
</feature>
<keyword evidence="4" id="KW-1185">Reference proteome</keyword>
<protein>
    <recommendedName>
        <fullName evidence="5">Abscisic acid G-protein coupled receptor-like domain-containing protein</fullName>
    </recommendedName>
</protein>
<feature type="transmembrane region" description="Helical" evidence="2">
    <location>
        <begin position="515"/>
        <end position="540"/>
    </location>
</feature>
<feature type="compositionally biased region" description="Basic and acidic residues" evidence="1">
    <location>
        <begin position="232"/>
        <end position="251"/>
    </location>
</feature>
<sequence>MKEDLMIQQLSKCSGNTHILKRDEEEKIQSLKNISLFSRTKEELKKKSKTKIEDIFNKNTYNITNVNILNNDNIQYPSFNTLNNNIKTCKINNTIIDKLKKKEEQRKCSNILNSIVQKKSIDSSSSYFSEEFSKNKYKNYLLNKSSVYLKSKCHKESNINLNLKKLERLQKKMKNINNISYVKKGNIESSDEHEQTGSDNYDDNISDDNRSDNNICDDNISDDNISDDNISDDNRSDDNISDDNRSDDNRSDNNICDDNISDDNISDNNICDDNISDDNISGDNNINGDNNISDDNKNDDDNIRDDNYINYEEYNNNMSDDKNSLSKYVYEKRFKLNLLKDGSNENIYSIVSKRKYNNTYKKKCLYLGTNKLNNICKENLKIKRSYLRYCGENESSGNRKLSNGMSQLMKLKYLINKKNNEKNKNSLFYDSNDNNKFIKFLMSEIKIETKLYKLILFLLFLLLLSLSKNISDYMVITRKCYNIYENPIKSIYRIIKYIIVLFKICYKVTLPIFIYLLSCLFITIFRIFVILNIPIFFFILYIKFVLISDKSIITLYFLFFQFFYKYLVFHCEDIFKNLKSHISLDNFLTLIYKTSSFIFYYMVRVFQTFQNHINPQFYESSDSNSK</sequence>
<feature type="region of interest" description="Disordered" evidence="1">
    <location>
        <begin position="187"/>
        <end position="305"/>
    </location>
</feature>
<evidence type="ECO:0000256" key="2">
    <source>
        <dbReference type="SAM" id="Phobius"/>
    </source>
</evidence>
<keyword evidence="2" id="KW-1133">Transmembrane helix</keyword>
<dbReference type="Proteomes" id="UP000831156">
    <property type="component" value="Chromosome 3"/>
</dbReference>
<evidence type="ECO:0008006" key="5">
    <source>
        <dbReference type="Google" id="ProtNLM"/>
    </source>
</evidence>
<evidence type="ECO:0000256" key="1">
    <source>
        <dbReference type="SAM" id="MobiDB-lite"/>
    </source>
</evidence>
<evidence type="ECO:0000313" key="4">
    <source>
        <dbReference type="Proteomes" id="UP000831156"/>
    </source>
</evidence>
<keyword evidence="2" id="KW-0472">Membrane</keyword>